<evidence type="ECO:0000313" key="2">
    <source>
        <dbReference type="Proteomes" id="UP001054945"/>
    </source>
</evidence>
<proteinExistence type="predicted"/>
<evidence type="ECO:0000313" key="1">
    <source>
        <dbReference type="EMBL" id="GIX81834.1"/>
    </source>
</evidence>
<name>A0AAV4NAH8_CAEEX</name>
<sequence length="77" mass="8754">MYGKQEIRGQNSDFVHYRQGSVQPMPGNQVRPFSTLDVRSRTTSSEGSSEGEVVINDRKIKEKKKGGMFGFLKKKYP</sequence>
<dbReference type="Proteomes" id="UP001054945">
    <property type="component" value="Unassembled WGS sequence"/>
</dbReference>
<accession>A0AAV4NAH8</accession>
<organism evidence="1 2">
    <name type="scientific">Caerostris extrusa</name>
    <name type="common">Bark spider</name>
    <name type="synonym">Caerostris bankana</name>
    <dbReference type="NCBI Taxonomy" id="172846"/>
    <lineage>
        <taxon>Eukaryota</taxon>
        <taxon>Metazoa</taxon>
        <taxon>Ecdysozoa</taxon>
        <taxon>Arthropoda</taxon>
        <taxon>Chelicerata</taxon>
        <taxon>Arachnida</taxon>
        <taxon>Araneae</taxon>
        <taxon>Araneomorphae</taxon>
        <taxon>Entelegynae</taxon>
        <taxon>Araneoidea</taxon>
        <taxon>Araneidae</taxon>
        <taxon>Caerostris</taxon>
    </lineage>
</organism>
<gene>
    <name evidence="1" type="primary">SPTBN5_0</name>
    <name evidence="1" type="ORF">CEXT_483662</name>
</gene>
<reference evidence="1 2" key="1">
    <citation type="submission" date="2021-06" db="EMBL/GenBank/DDBJ databases">
        <title>Caerostris extrusa draft genome.</title>
        <authorList>
            <person name="Kono N."/>
            <person name="Arakawa K."/>
        </authorList>
    </citation>
    <scope>NUCLEOTIDE SEQUENCE [LARGE SCALE GENOMIC DNA]</scope>
</reference>
<dbReference type="EMBL" id="BPLR01020718">
    <property type="protein sequence ID" value="GIX81834.1"/>
    <property type="molecule type" value="Genomic_DNA"/>
</dbReference>
<comment type="caution">
    <text evidence="1">The sequence shown here is derived from an EMBL/GenBank/DDBJ whole genome shotgun (WGS) entry which is preliminary data.</text>
</comment>
<dbReference type="AlphaFoldDB" id="A0AAV4NAH8"/>
<protein>
    <submittedName>
        <fullName evidence="1">Spectrin beta chain, non-erythrocytic 5</fullName>
    </submittedName>
</protein>
<keyword evidence="2" id="KW-1185">Reference proteome</keyword>